<feature type="signal peptide" evidence="2">
    <location>
        <begin position="1"/>
        <end position="24"/>
    </location>
</feature>
<protein>
    <recommendedName>
        <fullName evidence="5">DUF5067 domain-containing protein</fullName>
    </recommendedName>
</protein>
<organism evidence="3 4">
    <name type="scientific">Lentilactobacillus curieae</name>
    <dbReference type="NCBI Taxonomy" id="1138822"/>
    <lineage>
        <taxon>Bacteria</taxon>
        <taxon>Bacillati</taxon>
        <taxon>Bacillota</taxon>
        <taxon>Bacilli</taxon>
        <taxon>Lactobacillales</taxon>
        <taxon>Lactobacillaceae</taxon>
        <taxon>Lentilactobacillus</taxon>
    </lineage>
</organism>
<dbReference type="AlphaFoldDB" id="A0A1S6QFY5"/>
<evidence type="ECO:0000256" key="1">
    <source>
        <dbReference type="SAM" id="MobiDB-lite"/>
    </source>
</evidence>
<dbReference type="KEGG" id="lcu:PL11_000450"/>
<feature type="compositionally biased region" description="Low complexity" evidence="1">
    <location>
        <begin position="43"/>
        <end position="71"/>
    </location>
</feature>
<dbReference type="Proteomes" id="UP000030361">
    <property type="component" value="Chromosome"/>
</dbReference>
<gene>
    <name evidence="3" type="ORF">PL11_000450</name>
</gene>
<accession>A0A1S6QFY5</accession>
<evidence type="ECO:0000313" key="4">
    <source>
        <dbReference type="Proteomes" id="UP000030361"/>
    </source>
</evidence>
<feature type="chain" id="PRO_5010572896" description="DUF5067 domain-containing protein" evidence="2">
    <location>
        <begin position="25"/>
        <end position="265"/>
    </location>
</feature>
<reference evidence="3 4" key="1">
    <citation type="journal article" date="2015" name="Genome Announc.">
        <title>Genome Sequence of Lactobacillus curieae CCTCC M 2011381T, a Novel Producer of Gamma-aminobutyric Acid.</title>
        <authorList>
            <person name="Wang Y."/>
            <person name="Wang Y."/>
            <person name="Lang C."/>
            <person name="Wei D."/>
            <person name="Xu P."/>
            <person name="Xie J."/>
        </authorList>
    </citation>
    <scope>NUCLEOTIDE SEQUENCE [LARGE SCALE GENOMIC DNA]</scope>
    <source>
        <strain evidence="3 4">CCTCC M 2011381</strain>
    </source>
</reference>
<keyword evidence="4" id="KW-1185">Reference proteome</keyword>
<dbReference type="PROSITE" id="PS51257">
    <property type="entry name" value="PROKAR_LIPOPROTEIN"/>
    <property type="match status" value="1"/>
</dbReference>
<feature type="region of interest" description="Disordered" evidence="1">
    <location>
        <begin position="24"/>
        <end position="74"/>
    </location>
</feature>
<evidence type="ECO:0000256" key="2">
    <source>
        <dbReference type="SAM" id="SignalP"/>
    </source>
</evidence>
<name>A0A1S6QFY5_9LACO</name>
<dbReference type="OrthoDB" id="2249736at2"/>
<feature type="compositionally biased region" description="Basic and acidic residues" evidence="1">
    <location>
        <begin position="24"/>
        <end position="34"/>
    </location>
</feature>
<dbReference type="eggNOG" id="ENOG502ZK2C">
    <property type="taxonomic scope" value="Bacteria"/>
</dbReference>
<dbReference type="RefSeq" id="WP_035168449.1">
    <property type="nucleotide sequence ID" value="NZ_CP018906.1"/>
</dbReference>
<evidence type="ECO:0008006" key="5">
    <source>
        <dbReference type="Google" id="ProtNLM"/>
    </source>
</evidence>
<proteinExistence type="predicted"/>
<dbReference type="EMBL" id="CP018906">
    <property type="protein sequence ID" value="AQW20510.1"/>
    <property type="molecule type" value="Genomic_DNA"/>
</dbReference>
<evidence type="ECO:0000313" key="3">
    <source>
        <dbReference type="EMBL" id="AQW20510.1"/>
    </source>
</evidence>
<keyword evidence="2" id="KW-0732">Signal</keyword>
<sequence>MKKIGYVLGIASLTLLLAACGNNADKKTDSENSTKDSYSAKMQNNSSTSKTNKNQSSTNNSGSANNASSKADLSNYQYSVPKKDTKKANYVKTGNLAKPRQFTFDRFGTRQQLTKISQSPKSMTADGLTYKITKVRVVENSPKTEAAKQAAAQTLNLQSVPNKYYTFVINYSVTNNRNSSVALNGINNIKTNRGQTLTTASQLSDSSAGNHLTKGQSKTFVSVGYLHDYATQPTTKVTMNFGAIYDLNGKQLAAAPNQGLLVSLN</sequence>